<dbReference type="GO" id="GO:0098978">
    <property type="term" value="C:glutamatergic synapse"/>
    <property type="evidence" value="ECO:0007669"/>
    <property type="project" value="TreeGrafter"/>
</dbReference>
<dbReference type="AlphaFoldDB" id="A0AAD7S4F4"/>
<gene>
    <name evidence="3" type="ORF">AAFF_G00029610</name>
</gene>
<organism evidence="3 4">
    <name type="scientific">Aldrovandia affinis</name>
    <dbReference type="NCBI Taxonomy" id="143900"/>
    <lineage>
        <taxon>Eukaryota</taxon>
        <taxon>Metazoa</taxon>
        <taxon>Chordata</taxon>
        <taxon>Craniata</taxon>
        <taxon>Vertebrata</taxon>
        <taxon>Euteleostomi</taxon>
        <taxon>Actinopterygii</taxon>
        <taxon>Neopterygii</taxon>
        <taxon>Teleostei</taxon>
        <taxon>Notacanthiformes</taxon>
        <taxon>Halosauridae</taxon>
        <taxon>Aldrovandia</taxon>
    </lineage>
</organism>
<dbReference type="Gene3D" id="3.60.10.10">
    <property type="entry name" value="Endonuclease/exonuclease/phosphatase"/>
    <property type="match status" value="1"/>
</dbReference>
<evidence type="ECO:0000313" key="3">
    <source>
        <dbReference type="EMBL" id="KAJ8395724.1"/>
    </source>
</evidence>
<dbReference type="GO" id="GO:0098998">
    <property type="term" value="C:extrinsic component of postsynaptic early endosome membrane"/>
    <property type="evidence" value="ECO:0007669"/>
    <property type="project" value="TreeGrafter"/>
</dbReference>
<name>A0AAD7S4F4_9TELE</name>
<feature type="region of interest" description="Disordered" evidence="2">
    <location>
        <begin position="543"/>
        <end position="567"/>
    </location>
</feature>
<dbReference type="InterPro" id="IPR036691">
    <property type="entry name" value="Endo/exonu/phosph_ase_sf"/>
</dbReference>
<reference evidence="3" key="1">
    <citation type="journal article" date="2023" name="Science">
        <title>Genome structures resolve the early diversification of teleost fishes.</title>
        <authorList>
            <person name="Parey E."/>
            <person name="Louis A."/>
            <person name="Montfort J."/>
            <person name="Bouchez O."/>
            <person name="Roques C."/>
            <person name="Iampietro C."/>
            <person name="Lluch J."/>
            <person name="Castinel A."/>
            <person name="Donnadieu C."/>
            <person name="Desvignes T."/>
            <person name="Floi Bucao C."/>
            <person name="Jouanno E."/>
            <person name="Wen M."/>
            <person name="Mejri S."/>
            <person name="Dirks R."/>
            <person name="Jansen H."/>
            <person name="Henkel C."/>
            <person name="Chen W.J."/>
            <person name="Zahm M."/>
            <person name="Cabau C."/>
            <person name="Klopp C."/>
            <person name="Thompson A.W."/>
            <person name="Robinson-Rechavi M."/>
            <person name="Braasch I."/>
            <person name="Lecointre G."/>
            <person name="Bobe J."/>
            <person name="Postlethwait J.H."/>
            <person name="Berthelot C."/>
            <person name="Roest Crollius H."/>
            <person name="Guiguen Y."/>
        </authorList>
    </citation>
    <scope>NUCLEOTIDE SEQUENCE</scope>
    <source>
        <strain evidence="3">NC1722</strain>
    </source>
</reference>
<evidence type="ECO:0000256" key="1">
    <source>
        <dbReference type="SAM" id="Coils"/>
    </source>
</evidence>
<accession>A0AAD7S4F4</accession>
<dbReference type="GO" id="GO:0098887">
    <property type="term" value="P:neurotransmitter receptor transport, endosome to postsynaptic membrane"/>
    <property type="evidence" value="ECO:0007669"/>
    <property type="project" value="TreeGrafter"/>
</dbReference>
<dbReference type="PANTHER" id="PTHR18978">
    <property type="entry name" value="GRIP-1 ASSOCIATED PROTEIN 1"/>
    <property type="match status" value="1"/>
</dbReference>
<evidence type="ECO:0000313" key="4">
    <source>
        <dbReference type="Proteomes" id="UP001221898"/>
    </source>
</evidence>
<dbReference type="GO" id="GO:0099158">
    <property type="term" value="P:regulation of recycling endosome localization within postsynapse"/>
    <property type="evidence" value="ECO:0007669"/>
    <property type="project" value="TreeGrafter"/>
</dbReference>
<comment type="caution">
    <text evidence="3">The sequence shown here is derived from an EMBL/GenBank/DDBJ whole genome shotgun (WGS) entry which is preliminary data.</text>
</comment>
<dbReference type="SUPFAM" id="SSF56219">
    <property type="entry name" value="DNase I-like"/>
    <property type="match status" value="1"/>
</dbReference>
<feature type="compositionally biased region" description="Basic and acidic residues" evidence="2">
    <location>
        <begin position="543"/>
        <end position="558"/>
    </location>
</feature>
<dbReference type="GO" id="GO:1905244">
    <property type="term" value="P:regulation of modification of synaptic structure"/>
    <property type="evidence" value="ECO:0007669"/>
    <property type="project" value="TreeGrafter"/>
</dbReference>
<keyword evidence="4" id="KW-1185">Reference proteome</keyword>
<proteinExistence type="predicted"/>
<feature type="coiled-coil region" evidence="1">
    <location>
        <begin position="279"/>
        <end position="445"/>
    </location>
</feature>
<dbReference type="EMBL" id="JAINUG010000114">
    <property type="protein sequence ID" value="KAJ8395724.1"/>
    <property type="molecule type" value="Genomic_DNA"/>
</dbReference>
<protein>
    <submittedName>
        <fullName evidence="3">Uncharacterized protein</fullName>
    </submittedName>
</protein>
<keyword evidence="1" id="KW-0175">Coiled coil</keyword>
<dbReference type="GO" id="GO:0098837">
    <property type="term" value="C:postsynaptic recycling endosome"/>
    <property type="evidence" value="ECO:0007669"/>
    <property type="project" value="TreeGrafter"/>
</dbReference>
<evidence type="ECO:0000256" key="2">
    <source>
        <dbReference type="SAM" id="MobiDB-lite"/>
    </source>
</evidence>
<dbReference type="PANTHER" id="PTHR18978:SF1">
    <property type="entry name" value="GRIP1-ASSOCIATED PROTEIN 1"/>
    <property type="match status" value="1"/>
</dbReference>
<dbReference type="InterPro" id="IPR026204">
    <property type="entry name" value="GRIPAP1"/>
</dbReference>
<dbReference type="Proteomes" id="UP001221898">
    <property type="component" value="Unassembled WGS sequence"/>
</dbReference>
<dbReference type="GO" id="GO:0099152">
    <property type="term" value="P:regulation of neurotransmitter receptor transport, endosome to postsynaptic membrane"/>
    <property type="evidence" value="ECO:0007669"/>
    <property type="project" value="TreeGrafter"/>
</dbReference>
<sequence>MLNCPTFSSFEAQLVKVGSADPLLVIIIYRPTDSRVFKETKNFISQFSTFLTEIIPSHDRVLILGDFNIHVDNPIRAFEKPMLTVTMMPCFLIHPCPPTNSQRPVRLSRSINAQTPTKFSSAFTAAKNTAGEKPSSDPEELTIMFNSTCQSILDTIAPLTLKKPKPAATHWLNDTTRAQRRVWRQAERRWKKDWLQISLEMLRDSQQTYQKVLEQSAQLEQCKAKLEVSASEERHLLAVMKLQEEHHMDSLGVLGIMGGELEKEKASHGDEMRRVESHNLALKEQVRALTQMREDEQRQCLDMQESQDQATDEYARALGDAQTRLAQKEAELRKAAENHASEAEQLRCRVEQESRDTHQVEANALRVQLAQLEKSVEQEKAQNQELQTEQEKLLAQRDDVSSQLQEVNRANSRLLEQLTERGQEKDKLQQELEATRKTADKRKAMLDELAIDVAQEKSRHKEELSDAWLQHEKEVLGVRARYEKELRGLHEDKNRTEEEIRSQLRDEKARTRELESLQQTVEELQAQIQSMEGTKGWFERGLKEAEETAEKSALEHQEQPNINLNLM</sequence>
<feature type="coiled-coil region" evidence="1">
    <location>
        <begin position="479"/>
        <end position="534"/>
    </location>
</feature>